<dbReference type="AlphaFoldDB" id="A0AAD7WSF3"/>
<evidence type="ECO:0000313" key="2">
    <source>
        <dbReference type="Proteomes" id="UP001221898"/>
    </source>
</evidence>
<gene>
    <name evidence="1" type="ORF">AAFF_G00278970</name>
</gene>
<keyword evidence="2" id="KW-1185">Reference proteome</keyword>
<dbReference type="Proteomes" id="UP001221898">
    <property type="component" value="Unassembled WGS sequence"/>
</dbReference>
<accession>A0AAD7WSF3</accession>
<sequence length="125" mass="13606">MGKGAEFRDDGEGDLKGKRLWKNELLRPNERGAAVASMDINSFLRIVEQTIRRAVKGGQQELSQSWLALALVLRDVRIDSQTGAVLSAHGHVSVGGGRPEVVAVTEVTIHAAQRRTDKVTGRYSS</sequence>
<proteinExistence type="predicted"/>
<comment type="caution">
    <text evidence="1">The sequence shown here is derived from an EMBL/GenBank/DDBJ whole genome shotgun (WGS) entry which is preliminary data.</text>
</comment>
<name>A0AAD7WSF3_9TELE</name>
<evidence type="ECO:0000313" key="1">
    <source>
        <dbReference type="EMBL" id="KAJ8407323.1"/>
    </source>
</evidence>
<reference evidence="1" key="1">
    <citation type="journal article" date="2023" name="Science">
        <title>Genome structures resolve the early diversification of teleost fishes.</title>
        <authorList>
            <person name="Parey E."/>
            <person name="Louis A."/>
            <person name="Montfort J."/>
            <person name="Bouchez O."/>
            <person name="Roques C."/>
            <person name="Iampietro C."/>
            <person name="Lluch J."/>
            <person name="Castinel A."/>
            <person name="Donnadieu C."/>
            <person name="Desvignes T."/>
            <person name="Floi Bucao C."/>
            <person name="Jouanno E."/>
            <person name="Wen M."/>
            <person name="Mejri S."/>
            <person name="Dirks R."/>
            <person name="Jansen H."/>
            <person name="Henkel C."/>
            <person name="Chen W.J."/>
            <person name="Zahm M."/>
            <person name="Cabau C."/>
            <person name="Klopp C."/>
            <person name="Thompson A.W."/>
            <person name="Robinson-Rechavi M."/>
            <person name="Braasch I."/>
            <person name="Lecointre G."/>
            <person name="Bobe J."/>
            <person name="Postlethwait J.H."/>
            <person name="Berthelot C."/>
            <person name="Roest Crollius H."/>
            <person name="Guiguen Y."/>
        </authorList>
    </citation>
    <scope>NUCLEOTIDE SEQUENCE</scope>
    <source>
        <strain evidence="1">NC1722</strain>
    </source>
</reference>
<organism evidence="1 2">
    <name type="scientific">Aldrovandia affinis</name>
    <dbReference type="NCBI Taxonomy" id="143900"/>
    <lineage>
        <taxon>Eukaryota</taxon>
        <taxon>Metazoa</taxon>
        <taxon>Chordata</taxon>
        <taxon>Craniata</taxon>
        <taxon>Vertebrata</taxon>
        <taxon>Euteleostomi</taxon>
        <taxon>Actinopterygii</taxon>
        <taxon>Neopterygii</taxon>
        <taxon>Teleostei</taxon>
        <taxon>Notacanthiformes</taxon>
        <taxon>Halosauridae</taxon>
        <taxon>Aldrovandia</taxon>
    </lineage>
</organism>
<protein>
    <submittedName>
        <fullName evidence="1">Uncharacterized protein</fullName>
    </submittedName>
</protein>
<dbReference type="EMBL" id="JAINUG010000039">
    <property type="protein sequence ID" value="KAJ8407323.1"/>
    <property type="molecule type" value="Genomic_DNA"/>
</dbReference>